<dbReference type="OrthoDB" id="10056939at2759"/>
<keyword evidence="4" id="KW-0863">Zinc-finger</keyword>
<feature type="domain" description="C2H2-type" evidence="8">
    <location>
        <begin position="361"/>
        <end position="389"/>
    </location>
</feature>
<evidence type="ECO:0000256" key="6">
    <source>
        <dbReference type="SAM" id="MobiDB-lite"/>
    </source>
</evidence>
<evidence type="ECO:0000259" key="7">
    <source>
        <dbReference type="PROSITE" id="PS50071"/>
    </source>
</evidence>
<comment type="subcellular location">
    <subcellularLocation>
        <location evidence="5">Nucleus</location>
    </subcellularLocation>
</comment>
<dbReference type="PROSITE" id="PS50157">
    <property type="entry name" value="ZINC_FINGER_C2H2_2"/>
    <property type="match status" value="1"/>
</dbReference>
<dbReference type="GO" id="GO:0003677">
    <property type="term" value="F:DNA binding"/>
    <property type="evidence" value="ECO:0007669"/>
    <property type="project" value="UniProtKB-UniRule"/>
</dbReference>
<evidence type="ECO:0000256" key="1">
    <source>
        <dbReference type="ARBA" id="ARBA00023125"/>
    </source>
</evidence>
<feature type="region of interest" description="Disordered" evidence="6">
    <location>
        <begin position="294"/>
        <end position="326"/>
    </location>
</feature>
<dbReference type="OMA" id="LDSWVCT"/>
<keyword evidence="2 5" id="KW-0371">Homeobox</keyword>
<evidence type="ECO:0000256" key="4">
    <source>
        <dbReference type="PROSITE-ProRule" id="PRU00042"/>
    </source>
</evidence>
<dbReference type="InterPro" id="IPR013087">
    <property type="entry name" value="Znf_C2H2_type"/>
</dbReference>
<protein>
    <submittedName>
        <fullName evidence="9">Uncharacterized protein</fullName>
    </submittedName>
</protein>
<dbReference type="GO" id="GO:0008270">
    <property type="term" value="F:zinc ion binding"/>
    <property type="evidence" value="ECO:0007669"/>
    <property type="project" value="UniProtKB-KW"/>
</dbReference>
<dbReference type="EMBL" id="CVMT01000004">
    <property type="protein sequence ID" value="CRG88408.1"/>
    <property type="molecule type" value="Genomic_DNA"/>
</dbReference>
<dbReference type="CDD" id="cd00086">
    <property type="entry name" value="homeodomain"/>
    <property type="match status" value="1"/>
</dbReference>
<evidence type="ECO:0000259" key="8">
    <source>
        <dbReference type="PROSITE" id="PS50157"/>
    </source>
</evidence>
<dbReference type="PANTHER" id="PTHR11850">
    <property type="entry name" value="HOMEOBOX PROTEIN TRANSCRIPTION FACTORS"/>
    <property type="match status" value="1"/>
</dbReference>
<proteinExistence type="predicted"/>
<dbReference type="GO" id="GO:0005634">
    <property type="term" value="C:nucleus"/>
    <property type="evidence" value="ECO:0007669"/>
    <property type="project" value="UniProtKB-SubCell"/>
</dbReference>
<keyword evidence="3 5" id="KW-0539">Nucleus</keyword>
<feature type="region of interest" description="Disordered" evidence="6">
    <location>
        <begin position="126"/>
        <end position="163"/>
    </location>
</feature>
<gene>
    <name evidence="9" type="ORF">PISL3812_05438</name>
</gene>
<dbReference type="Gene3D" id="1.10.10.60">
    <property type="entry name" value="Homeodomain-like"/>
    <property type="match status" value="1"/>
</dbReference>
<feature type="DNA-binding region" description="Homeobox" evidence="5">
    <location>
        <begin position="173"/>
        <end position="218"/>
    </location>
</feature>
<dbReference type="Proteomes" id="UP000054383">
    <property type="component" value="Unassembled WGS sequence"/>
</dbReference>
<sequence>MFQPDWALEDPPLLEAAYDPALDFTWDDLINLDYEDPAPSFTPTHHINVHDWLDGASAPPSPCAHCSQARLQCLVLRTDAANPNPIRACSSCVALFRECSLAEGEKRQPSDFETLAPVYGHMHGLAEEGEGEERGNHRDEPDDRDRGGADGDGRAPAHARVSSLRRGGRVLRNWFHRHHEYPYPTDEEKDALAHESGLSKRQVSNWFSNARRRHKQQHTRRENANSSSQQFRSGSPMPSRSSGFAPLMMTPMERWQSSPPDSEPVSESAIQNAIVSSQLDLPAMRRHEVFAADDAASSQLTGSSRSSLAGYSESSGSMTSAWSNQSGSLSCDIIHSGRRRRRRLQQQQRRGNHTPAQDYLYQCTFCRYSSKKRHDWARHERSVHVSLESWLCTPDLDAVREAMYNLSAPTCVLCGDTNPSPTHFDDVHDFAICADRPVAERTFGRKDHFWQHLQKFHRCNAITTSKEDVLQRLDRLCRSQQRTQVRSRCGFCQATLQTWDQRVQHLAEHFKQGFRMSQWRGGWGMDEEEEVELRGVIAM</sequence>
<dbReference type="InterPro" id="IPR008422">
    <property type="entry name" value="KN_HD"/>
</dbReference>
<keyword evidence="10" id="KW-1185">Reference proteome</keyword>
<dbReference type="Pfam" id="PF05920">
    <property type="entry name" value="Homeobox_KN"/>
    <property type="match status" value="1"/>
</dbReference>
<dbReference type="PROSITE" id="PS50071">
    <property type="entry name" value="HOMEOBOX_2"/>
    <property type="match status" value="1"/>
</dbReference>
<dbReference type="InterPro" id="IPR001356">
    <property type="entry name" value="HD"/>
</dbReference>
<dbReference type="PROSITE" id="PS00027">
    <property type="entry name" value="HOMEOBOX_1"/>
    <property type="match status" value="1"/>
</dbReference>
<dbReference type="AlphaFoldDB" id="A0A0U1LYJ2"/>
<feature type="compositionally biased region" description="Basic and acidic residues" evidence="6">
    <location>
        <begin position="132"/>
        <end position="155"/>
    </location>
</feature>
<evidence type="ECO:0000256" key="5">
    <source>
        <dbReference type="PROSITE-ProRule" id="PRU00108"/>
    </source>
</evidence>
<feature type="region of interest" description="Disordered" evidence="6">
    <location>
        <begin position="209"/>
        <end position="245"/>
    </location>
</feature>
<feature type="compositionally biased region" description="Low complexity" evidence="6">
    <location>
        <begin position="231"/>
        <end position="244"/>
    </location>
</feature>
<dbReference type="SMART" id="SM00355">
    <property type="entry name" value="ZnF_C2H2"/>
    <property type="match status" value="2"/>
</dbReference>
<feature type="domain" description="Homeobox" evidence="7">
    <location>
        <begin position="171"/>
        <end position="217"/>
    </location>
</feature>
<reference evidence="9 10" key="1">
    <citation type="submission" date="2015-04" db="EMBL/GenBank/DDBJ databases">
        <authorList>
            <person name="Syromyatnikov M.Y."/>
            <person name="Popov V.N."/>
        </authorList>
    </citation>
    <scope>NUCLEOTIDE SEQUENCE [LARGE SCALE GENOMIC DNA]</scope>
    <source>
        <strain evidence="9">WF-38-12</strain>
    </source>
</reference>
<dbReference type="InterPro" id="IPR009057">
    <property type="entry name" value="Homeodomain-like_sf"/>
</dbReference>
<evidence type="ECO:0000256" key="2">
    <source>
        <dbReference type="ARBA" id="ARBA00023155"/>
    </source>
</evidence>
<feature type="compositionally biased region" description="Low complexity" evidence="6">
    <location>
        <begin position="297"/>
        <end position="317"/>
    </location>
</feature>
<name>A0A0U1LYJ2_TALIS</name>
<evidence type="ECO:0000256" key="3">
    <source>
        <dbReference type="ARBA" id="ARBA00023242"/>
    </source>
</evidence>
<keyword evidence="4" id="KW-0479">Metal-binding</keyword>
<dbReference type="SMART" id="SM00389">
    <property type="entry name" value="HOX"/>
    <property type="match status" value="1"/>
</dbReference>
<accession>A0A0U1LYJ2</accession>
<dbReference type="STRING" id="28573.A0A0U1LYJ2"/>
<evidence type="ECO:0000313" key="9">
    <source>
        <dbReference type="EMBL" id="CRG88408.1"/>
    </source>
</evidence>
<evidence type="ECO:0000313" key="10">
    <source>
        <dbReference type="Proteomes" id="UP000054383"/>
    </source>
</evidence>
<keyword evidence="4" id="KW-0862">Zinc</keyword>
<dbReference type="InterPro" id="IPR050224">
    <property type="entry name" value="TALE_homeobox"/>
</dbReference>
<keyword evidence="1 5" id="KW-0238">DNA-binding</keyword>
<dbReference type="GO" id="GO:0000981">
    <property type="term" value="F:DNA-binding transcription factor activity, RNA polymerase II-specific"/>
    <property type="evidence" value="ECO:0007669"/>
    <property type="project" value="InterPro"/>
</dbReference>
<organism evidence="9 10">
    <name type="scientific">Talaromyces islandicus</name>
    <name type="common">Penicillium islandicum</name>
    <dbReference type="NCBI Taxonomy" id="28573"/>
    <lineage>
        <taxon>Eukaryota</taxon>
        <taxon>Fungi</taxon>
        <taxon>Dikarya</taxon>
        <taxon>Ascomycota</taxon>
        <taxon>Pezizomycotina</taxon>
        <taxon>Eurotiomycetes</taxon>
        <taxon>Eurotiomycetidae</taxon>
        <taxon>Eurotiales</taxon>
        <taxon>Trichocomaceae</taxon>
        <taxon>Talaromyces</taxon>
        <taxon>Talaromyces sect. Islandici</taxon>
    </lineage>
</organism>
<dbReference type="InterPro" id="IPR017970">
    <property type="entry name" value="Homeobox_CS"/>
</dbReference>
<dbReference type="SUPFAM" id="SSF46689">
    <property type="entry name" value="Homeodomain-like"/>
    <property type="match status" value="1"/>
</dbReference>